<protein>
    <submittedName>
        <fullName evidence="1">Uncharacterized protein</fullName>
    </submittedName>
</protein>
<name>A0A392RD65_9FABA</name>
<comment type="caution">
    <text evidence="1">The sequence shown here is derived from an EMBL/GenBank/DDBJ whole genome shotgun (WGS) entry which is preliminary data.</text>
</comment>
<proteinExistence type="predicted"/>
<dbReference type="Proteomes" id="UP000265520">
    <property type="component" value="Unassembled WGS sequence"/>
</dbReference>
<organism evidence="1 2">
    <name type="scientific">Trifolium medium</name>
    <dbReference type="NCBI Taxonomy" id="97028"/>
    <lineage>
        <taxon>Eukaryota</taxon>
        <taxon>Viridiplantae</taxon>
        <taxon>Streptophyta</taxon>
        <taxon>Embryophyta</taxon>
        <taxon>Tracheophyta</taxon>
        <taxon>Spermatophyta</taxon>
        <taxon>Magnoliopsida</taxon>
        <taxon>eudicotyledons</taxon>
        <taxon>Gunneridae</taxon>
        <taxon>Pentapetalae</taxon>
        <taxon>rosids</taxon>
        <taxon>fabids</taxon>
        <taxon>Fabales</taxon>
        <taxon>Fabaceae</taxon>
        <taxon>Papilionoideae</taxon>
        <taxon>50 kb inversion clade</taxon>
        <taxon>NPAAA clade</taxon>
        <taxon>Hologalegina</taxon>
        <taxon>IRL clade</taxon>
        <taxon>Trifolieae</taxon>
        <taxon>Trifolium</taxon>
    </lineage>
</organism>
<accession>A0A392RD65</accession>
<evidence type="ECO:0000313" key="2">
    <source>
        <dbReference type="Proteomes" id="UP000265520"/>
    </source>
</evidence>
<dbReference type="AlphaFoldDB" id="A0A392RD65"/>
<dbReference type="EMBL" id="LXQA010210895">
    <property type="protein sequence ID" value="MCI34137.1"/>
    <property type="molecule type" value="Genomic_DNA"/>
</dbReference>
<keyword evidence="2" id="KW-1185">Reference proteome</keyword>
<reference evidence="1 2" key="1">
    <citation type="journal article" date="2018" name="Front. Plant Sci.">
        <title>Red Clover (Trifolium pratense) and Zigzag Clover (T. medium) - A Picture of Genomic Similarities and Differences.</title>
        <authorList>
            <person name="Dluhosova J."/>
            <person name="Istvanek J."/>
            <person name="Nedelnik J."/>
            <person name="Repkova J."/>
        </authorList>
    </citation>
    <scope>NUCLEOTIDE SEQUENCE [LARGE SCALE GENOMIC DNA]</scope>
    <source>
        <strain evidence="2">cv. 10/8</strain>
        <tissue evidence="1">Leaf</tissue>
    </source>
</reference>
<feature type="non-terminal residue" evidence="1">
    <location>
        <position position="40"/>
    </location>
</feature>
<evidence type="ECO:0000313" key="1">
    <source>
        <dbReference type="EMBL" id="MCI34137.1"/>
    </source>
</evidence>
<sequence>MDCSSSSLALVSALVPTTTSTSLPDLRVMALTFEFGIVWA</sequence>